<dbReference type="RefSeq" id="WP_027312206.1">
    <property type="nucleotide sequence ID" value="NZ_JBHLZN010000003.1"/>
</dbReference>
<evidence type="ECO:0000256" key="3">
    <source>
        <dbReference type="ARBA" id="ARBA00023163"/>
    </source>
</evidence>
<keyword evidence="1" id="KW-0805">Transcription regulation</keyword>
<organism evidence="5 6">
    <name type="scientific">Balneatrix alpica</name>
    <dbReference type="NCBI Taxonomy" id="75684"/>
    <lineage>
        <taxon>Bacteria</taxon>
        <taxon>Pseudomonadati</taxon>
        <taxon>Pseudomonadota</taxon>
        <taxon>Gammaproteobacteria</taxon>
        <taxon>Oceanospirillales</taxon>
        <taxon>Balneatrichaceae</taxon>
        <taxon>Balneatrix</taxon>
    </lineage>
</organism>
<dbReference type="PROSITE" id="PS50949">
    <property type="entry name" value="HTH_GNTR"/>
    <property type="match status" value="1"/>
</dbReference>
<dbReference type="PANTHER" id="PTHR44846">
    <property type="entry name" value="MANNOSYL-D-GLYCERATE TRANSPORT/METABOLISM SYSTEM REPRESSOR MNGR-RELATED"/>
    <property type="match status" value="1"/>
</dbReference>
<dbReference type="SMART" id="SM00866">
    <property type="entry name" value="UTRA"/>
    <property type="match status" value="1"/>
</dbReference>
<dbReference type="CDD" id="cd07377">
    <property type="entry name" value="WHTH_GntR"/>
    <property type="match status" value="1"/>
</dbReference>
<dbReference type="Pfam" id="PF07702">
    <property type="entry name" value="UTRA"/>
    <property type="match status" value="1"/>
</dbReference>
<proteinExistence type="predicted"/>
<protein>
    <submittedName>
        <fullName evidence="5">GntR family transcriptional regulator</fullName>
    </submittedName>
</protein>
<dbReference type="InterPro" id="IPR050679">
    <property type="entry name" value="Bact_HTH_transcr_reg"/>
</dbReference>
<evidence type="ECO:0000256" key="1">
    <source>
        <dbReference type="ARBA" id="ARBA00023015"/>
    </source>
</evidence>
<evidence type="ECO:0000259" key="4">
    <source>
        <dbReference type="PROSITE" id="PS50949"/>
    </source>
</evidence>
<dbReference type="Gene3D" id="3.40.1410.10">
    <property type="entry name" value="Chorismate lyase-like"/>
    <property type="match status" value="1"/>
</dbReference>
<dbReference type="Pfam" id="PF00392">
    <property type="entry name" value="GntR"/>
    <property type="match status" value="1"/>
</dbReference>
<name>A0ABV5ZCF6_9GAMM</name>
<dbReference type="PANTHER" id="PTHR44846:SF1">
    <property type="entry name" value="MANNOSYL-D-GLYCERATE TRANSPORT_METABOLISM SYSTEM REPRESSOR MNGR-RELATED"/>
    <property type="match status" value="1"/>
</dbReference>
<dbReference type="InterPro" id="IPR028978">
    <property type="entry name" value="Chorismate_lyase_/UTRA_dom_sf"/>
</dbReference>
<dbReference type="InterPro" id="IPR011663">
    <property type="entry name" value="UTRA"/>
</dbReference>
<sequence length="253" mass="28294">MIEQIFGDVERLKQYPGPLYRQLQQRLREAVESGLLQPGTALPAERELATGLGVSRVTVRRAIDDLVEEGLLTQRQGAGTFVSERVEQPLNYLKSFTEIMRERGRSPASRWIDRSLSLANEEELRMLRLPVGSEVVRLYRLRLADDKPMGLELASVPAAVIDNPFSLQGSLYEALAAAGQRPVRALQRIRAINIDKARAGYLQIPVESAVLYIERLGLSAEGVPVEFTRSYFPGDAYDFVAEIRDTDSPLLAR</sequence>
<accession>A0ABV5ZCF6</accession>
<comment type="caution">
    <text evidence="5">The sequence shown here is derived from an EMBL/GenBank/DDBJ whole genome shotgun (WGS) entry which is preliminary data.</text>
</comment>
<evidence type="ECO:0000256" key="2">
    <source>
        <dbReference type="ARBA" id="ARBA00023125"/>
    </source>
</evidence>
<dbReference type="PRINTS" id="PR00035">
    <property type="entry name" value="HTHGNTR"/>
</dbReference>
<keyword evidence="6" id="KW-1185">Reference proteome</keyword>
<dbReference type="SMART" id="SM00345">
    <property type="entry name" value="HTH_GNTR"/>
    <property type="match status" value="1"/>
</dbReference>
<dbReference type="SUPFAM" id="SSF64288">
    <property type="entry name" value="Chorismate lyase-like"/>
    <property type="match status" value="1"/>
</dbReference>
<dbReference type="EMBL" id="JBHLZN010000003">
    <property type="protein sequence ID" value="MFB9886971.1"/>
    <property type="molecule type" value="Genomic_DNA"/>
</dbReference>
<keyword evidence="3" id="KW-0804">Transcription</keyword>
<dbReference type="Gene3D" id="1.10.10.10">
    <property type="entry name" value="Winged helix-like DNA-binding domain superfamily/Winged helix DNA-binding domain"/>
    <property type="match status" value="1"/>
</dbReference>
<dbReference type="InterPro" id="IPR036388">
    <property type="entry name" value="WH-like_DNA-bd_sf"/>
</dbReference>
<gene>
    <name evidence="5" type="ORF">ACFFLH_11140</name>
</gene>
<dbReference type="InterPro" id="IPR000524">
    <property type="entry name" value="Tscrpt_reg_HTH_GntR"/>
</dbReference>
<keyword evidence="2" id="KW-0238">DNA-binding</keyword>
<evidence type="ECO:0000313" key="5">
    <source>
        <dbReference type="EMBL" id="MFB9886971.1"/>
    </source>
</evidence>
<dbReference type="SUPFAM" id="SSF46785">
    <property type="entry name" value="Winged helix' DNA-binding domain"/>
    <property type="match status" value="1"/>
</dbReference>
<evidence type="ECO:0000313" key="6">
    <source>
        <dbReference type="Proteomes" id="UP001589628"/>
    </source>
</evidence>
<reference evidence="5 6" key="1">
    <citation type="submission" date="2024-09" db="EMBL/GenBank/DDBJ databases">
        <authorList>
            <person name="Sun Q."/>
            <person name="Mori K."/>
        </authorList>
    </citation>
    <scope>NUCLEOTIDE SEQUENCE [LARGE SCALE GENOMIC DNA]</scope>
    <source>
        <strain evidence="5 6">ATCC 51285</strain>
    </source>
</reference>
<feature type="domain" description="HTH gntR-type" evidence="4">
    <location>
        <begin position="17"/>
        <end position="85"/>
    </location>
</feature>
<dbReference type="Proteomes" id="UP001589628">
    <property type="component" value="Unassembled WGS sequence"/>
</dbReference>
<dbReference type="InterPro" id="IPR036390">
    <property type="entry name" value="WH_DNA-bd_sf"/>
</dbReference>